<dbReference type="Proteomes" id="UP001524460">
    <property type="component" value="Unassembled WGS sequence"/>
</dbReference>
<keyword evidence="1" id="KW-0732">Signal</keyword>
<organism evidence="2 3">
    <name type="scientific">Photobacterium pectinilyticum</name>
    <dbReference type="NCBI Taxonomy" id="2906793"/>
    <lineage>
        <taxon>Bacteria</taxon>
        <taxon>Pseudomonadati</taxon>
        <taxon>Pseudomonadota</taxon>
        <taxon>Gammaproteobacteria</taxon>
        <taxon>Vibrionales</taxon>
        <taxon>Vibrionaceae</taxon>
        <taxon>Photobacterium</taxon>
    </lineage>
</organism>
<evidence type="ECO:0000256" key="1">
    <source>
        <dbReference type="SAM" id="SignalP"/>
    </source>
</evidence>
<proteinExistence type="predicted"/>
<feature type="chain" id="PRO_5046270377" evidence="1">
    <location>
        <begin position="22"/>
        <end position="64"/>
    </location>
</feature>
<dbReference type="RefSeq" id="WP_255042119.1">
    <property type="nucleotide sequence ID" value="NZ_JANEYT010000017.1"/>
</dbReference>
<evidence type="ECO:0000313" key="2">
    <source>
        <dbReference type="EMBL" id="MCQ1058271.1"/>
    </source>
</evidence>
<accession>A0ABT1N3I1</accession>
<dbReference type="EMBL" id="JANEYT010000017">
    <property type="protein sequence ID" value="MCQ1058271.1"/>
    <property type="molecule type" value="Genomic_DNA"/>
</dbReference>
<name>A0ABT1N3I1_9GAMM</name>
<gene>
    <name evidence="2" type="ORF">NHN17_09390</name>
</gene>
<feature type="signal peptide" evidence="1">
    <location>
        <begin position="1"/>
        <end position="21"/>
    </location>
</feature>
<sequence>MKSVIAIAMATFLFLSGNAMANSSSGGAKASSAAGPWIDCILPDGKVEYMPLMICKIQKNGKVK</sequence>
<comment type="caution">
    <text evidence="2">The sequence shown here is derived from an EMBL/GenBank/DDBJ whole genome shotgun (WGS) entry which is preliminary data.</text>
</comment>
<keyword evidence="3" id="KW-1185">Reference proteome</keyword>
<reference evidence="2 3" key="1">
    <citation type="submission" date="2022-07" db="EMBL/GenBank/DDBJ databases">
        <title>Photobacterium pectinilyticum sp. nov., a marine bacterium isolated from surface seawater of Qingdao offshore.</title>
        <authorList>
            <person name="Wang X."/>
        </authorList>
    </citation>
    <scope>NUCLEOTIDE SEQUENCE [LARGE SCALE GENOMIC DNA]</scope>
    <source>
        <strain evidence="2 3">ZSDE20</strain>
    </source>
</reference>
<evidence type="ECO:0000313" key="3">
    <source>
        <dbReference type="Proteomes" id="UP001524460"/>
    </source>
</evidence>
<protein>
    <submittedName>
        <fullName evidence="2">Uncharacterized protein</fullName>
    </submittedName>
</protein>